<dbReference type="RefSeq" id="WP_047370985.1">
    <property type="nucleotide sequence ID" value="NZ_CABMNU010000005.1"/>
</dbReference>
<evidence type="ECO:0000313" key="1">
    <source>
        <dbReference type="EMBL" id="HAT3584240.1"/>
    </source>
</evidence>
<proteinExistence type="predicted"/>
<reference evidence="1" key="2">
    <citation type="submission" date="2020-10" db="EMBL/GenBank/DDBJ databases">
        <authorList>
            <consortium name="NCBI Pathogen Detection Project"/>
        </authorList>
    </citation>
    <scope>NUCLEOTIDE SEQUENCE</scope>
    <source>
        <strain evidence="1">CAVp300</strain>
    </source>
</reference>
<dbReference type="Proteomes" id="UP000867740">
    <property type="component" value="Unassembled WGS sequence"/>
</dbReference>
<accession>A0A9P3TBM1</accession>
<evidence type="ECO:0000313" key="2">
    <source>
        <dbReference type="Proteomes" id="UP000867740"/>
    </source>
</evidence>
<gene>
    <name evidence="1" type="ORF">I8531_004611</name>
</gene>
<sequence>MKASEVMKTVKQWFKLSNYDVLQEITINDLSYEISRRVSLNRHDFGKEGHPRHERYLEEEAKILAGHPLLASSTERISPSTKKKNPLVDARLHVRHMTVNDISRYEARLRDLELLQRVGYSSDAPSSPISKEVGARKLRDIDEFDDGHPLYLWLNIKFLTDDEVIEHIKRMLPQWRKEHSVGEPAIGSFRFGLSTVKKVINLRVIPMLDLLLWAKRNDAKISYEQLSRLLYPNDSEVIRGGAQIKDTDKPFADKVLTREFDRLFNLWLSKNDYMIDTKVAEAMKMNEKEEEDEKKVK</sequence>
<dbReference type="EMBL" id="DACSUM010000051">
    <property type="protein sequence ID" value="HAT3584240.1"/>
    <property type="molecule type" value="Genomic_DNA"/>
</dbReference>
<dbReference type="Pfam" id="PF19924">
    <property type="entry name" value="DUF6387"/>
    <property type="match status" value="1"/>
</dbReference>
<dbReference type="InterPro" id="IPR045664">
    <property type="entry name" value="DUF6387"/>
</dbReference>
<dbReference type="AlphaFoldDB" id="A0A9P3TBM1"/>
<name>A0A9P3TBM1_KLUIN</name>
<comment type="caution">
    <text evidence="1">The sequence shown here is derived from an EMBL/GenBank/DDBJ whole genome shotgun (WGS) entry which is preliminary data.</text>
</comment>
<protein>
    <submittedName>
        <fullName evidence="1">Uncharacterized protein</fullName>
    </submittedName>
</protein>
<organism evidence="1 2">
    <name type="scientific">Kluyvera intermedia</name>
    <name type="common">Enterobacter intermedius</name>
    <dbReference type="NCBI Taxonomy" id="61648"/>
    <lineage>
        <taxon>Bacteria</taxon>
        <taxon>Pseudomonadati</taxon>
        <taxon>Pseudomonadota</taxon>
        <taxon>Gammaproteobacteria</taxon>
        <taxon>Enterobacterales</taxon>
        <taxon>Enterobacteriaceae</taxon>
        <taxon>Kluyvera</taxon>
    </lineage>
</organism>
<reference evidence="1" key="1">
    <citation type="journal article" date="2018" name="Genome Biol.">
        <title>SKESA: strategic k-mer extension for scrupulous assemblies.</title>
        <authorList>
            <person name="Souvorov A."/>
            <person name="Agarwala R."/>
            <person name="Lipman D.J."/>
        </authorList>
    </citation>
    <scope>NUCLEOTIDE SEQUENCE</scope>
    <source>
        <strain evidence="1">CAVp300</strain>
    </source>
</reference>